<dbReference type="InterPro" id="IPR037401">
    <property type="entry name" value="SnoaL-like"/>
</dbReference>
<comment type="similarity">
    <text evidence="1">Belongs to the sigma-70 factor family. ECF subfamily.</text>
</comment>
<feature type="domain" description="RNA polymerase sigma-70 region 2" evidence="7">
    <location>
        <begin position="35"/>
        <end position="101"/>
    </location>
</feature>
<dbReference type="SUPFAM" id="SSF54427">
    <property type="entry name" value="NTF2-like"/>
    <property type="match status" value="1"/>
</dbReference>
<dbReference type="Pfam" id="PF12680">
    <property type="entry name" value="SnoaL_2"/>
    <property type="match status" value="1"/>
</dbReference>
<evidence type="ECO:0000256" key="1">
    <source>
        <dbReference type="ARBA" id="ARBA00010641"/>
    </source>
</evidence>
<dbReference type="PANTHER" id="PTHR43133">
    <property type="entry name" value="RNA POLYMERASE ECF-TYPE SIGMA FACTO"/>
    <property type="match status" value="1"/>
</dbReference>
<dbReference type="Gene3D" id="3.10.450.50">
    <property type="match status" value="1"/>
</dbReference>
<feature type="domain" description="SnoaL-like" evidence="9">
    <location>
        <begin position="228"/>
        <end position="324"/>
    </location>
</feature>
<feature type="region of interest" description="Disordered" evidence="6">
    <location>
        <begin position="105"/>
        <end position="143"/>
    </location>
</feature>
<evidence type="ECO:0000256" key="2">
    <source>
        <dbReference type="ARBA" id="ARBA00011344"/>
    </source>
</evidence>
<dbReference type="GO" id="GO:0016987">
    <property type="term" value="F:sigma factor activity"/>
    <property type="evidence" value="ECO:0007669"/>
    <property type="project" value="UniProtKB-KW"/>
</dbReference>
<dbReference type="Gene3D" id="1.10.1740.10">
    <property type="match status" value="1"/>
</dbReference>
<keyword evidence="5" id="KW-0804">Transcription</keyword>
<evidence type="ECO:0000259" key="7">
    <source>
        <dbReference type="Pfam" id="PF04542"/>
    </source>
</evidence>
<dbReference type="GO" id="GO:0006352">
    <property type="term" value="P:DNA-templated transcription initiation"/>
    <property type="evidence" value="ECO:0007669"/>
    <property type="project" value="InterPro"/>
</dbReference>
<dbReference type="GO" id="GO:0003677">
    <property type="term" value="F:DNA binding"/>
    <property type="evidence" value="ECO:0007669"/>
    <property type="project" value="InterPro"/>
</dbReference>
<dbReference type="Gene3D" id="1.10.10.10">
    <property type="entry name" value="Winged helix-like DNA-binding domain superfamily/Winged helix DNA-binding domain"/>
    <property type="match status" value="1"/>
</dbReference>
<keyword evidence="4" id="KW-0731">Sigma factor</keyword>
<accession>A0A1C5H1Q6</accession>
<evidence type="ECO:0000259" key="8">
    <source>
        <dbReference type="Pfam" id="PF08281"/>
    </source>
</evidence>
<dbReference type="SUPFAM" id="SSF88659">
    <property type="entry name" value="Sigma3 and sigma4 domains of RNA polymerase sigma factors"/>
    <property type="match status" value="1"/>
</dbReference>
<keyword evidence="11" id="KW-1185">Reference proteome</keyword>
<dbReference type="InterPro" id="IPR007627">
    <property type="entry name" value="RNA_pol_sigma70_r2"/>
</dbReference>
<name>A0A1C5H1Q6_9ACTN</name>
<evidence type="ECO:0000256" key="3">
    <source>
        <dbReference type="ARBA" id="ARBA00023015"/>
    </source>
</evidence>
<evidence type="ECO:0000313" key="11">
    <source>
        <dbReference type="Proteomes" id="UP000198221"/>
    </source>
</evidence>
<keyword evidence="3" id="KW-0805">Transcription regulation</keyword>
<gene>
    <name evidence="10" type="ORF">GA0070613_0708</name>
</gene>
<dbReference type="InterPro" id="IPR014305">
    <property type="entry name" value="RNA_pol_sigma-G_actinobac"/>
</dbReference>
<sequence length="345" mass="37505">MGGTDFRRARTSGVPARFVGVSDVATSAPIESQLEAYRPELTGYCYRMLGSAFEAEDAVQDTFVRAWRSFERFEGRSAVRTWLYRIATNVCLNMLASAQRRVRPMDLGPAGSGGATHPGEPRPDEIWVGPAPDSRVLPEGSDPAEVVAGRESVRLAFVAALQHLPPRQRAVLILREVLAWSAQEVADLLDTTVASVNSALQRARATLATTDTAAEVYRPLDDEQKALVARYVRAFEAYDLKALTTLLHEDATLSMPPLPLWLRGHDDILAWMAGTGSGCRGSRLVPVVANGLPAFGQYRPSLDGSGHDPWALIVLEISGGRIAAVNNFLDTARLFPLFGLPGRLQ</sequence>
<protein>
    <submittedName>
        <fullName evidence="10">RNA polymerase, sigma subunit, ECF family</fullName>
    </submittedName>
</protein>
<dbReference type="InterPro" id="IPR013325">
    <property type="entry name" value="RNA_pol_sigma_r2"/>
</dbReference>
<feature type="domain" description="RNA polymerase sigma factor 70 region 4 type 2" evidence="8">
    <location>
        <begin position="155"/>
        <end position="207"/>
    </location>
</feature>
<dbReference type="CDD" id="cd06171">
    <property type="entry name" value="Sigma70_r4"/>
    <property type="match status" value="1"/>
</dbReference>
<dbReference type="InterPro" id="IPR014284">
    <property type="entry name" value="RNA_pol_sigma-70_dom"/>
</dbReference>
<dbReference type="InterPro" id="IPR032710">
    <property type="entry name" value="NTF2-like_dom_sf"/>
</dbReference>
<dbReference type="InterPro" id="IPR039425">
    <property type="entry name" value="RNA_pol_sigma-70-like"/>
</dbReference>
<dbReference type="NCBIfam" id="TIGR02937">
    <property type="entry name" value="sigma70-ECF"/>
    <property type="match status" value="1"/>
</dbReference>
<dbReference type="Pfam" id="PF08281">
    <property type="entry name" value="Sigma70_r4_2"/>
    <property type="match status" value="1"/>
</dbReference>
<organism evidence="10 11">
    <name type="scientific">Micromonospora inositola</name>
    <dbReference type="NCBI Taxonomy" id="47865"/>
    <lineage>
        <taxon>Bacteria</taxon>
        <taxon>Bacillati</taxon>
        <taxon>Actinomycetota</taxon>
        <taxon>Actinomycetes</taxon>
        <taxon>Micromonosporales</taxon>
        <taxon>Micromonosporaceae</taxon>
        <taxon>Micromonospora</taxon>
    </lineage>
</organism>
<dbReference type="NCBIfam" id="TIGR02960">
    <property type="entry name" value="SigX5"/>
    <property type="match status" value="1"/>
</dbReference>
<dbReference type="AlphaFoldDB" id="A0A1C5H1Q6"/>
<evidence type="ECO:0000313" key="10">
    <source>
        <dbReference type="EMBL" id="SCG39986.1"/>
    </source>
</evidence>
<proteinExistence type="inferred from homology"/>
<dbReference type="SUPFAM" id="SSF88946">
    <property type="entry name" value="Sigma2 domain of RNA polymerase sigma factors"/>
    <property type="match status" value="1"/>
</dbReference>
<dbReference type="PANTHER" id="PTHR43133:SF65">
    <property type="entry name" value="ECF RNA POLYMERASE SIGMA FACTOR SIGG"/>
    <property type="match status" value="1"/>
</dbReference>
<evidence type="ECO:0000256" key="5">
    <source>
        <dbReference type="ARBA" id="ARBA00023163"/>
    </source>
</evidence>
<evidence type="ECO:0000256" key="4">
    <source>
        <dbReference type="ARBA" id="ARBA00023082"/>
    </source>
</evidence>
<evidence type="ECO:0000256" key="6">
    <source>
        <dbReference type="SAM" id="MobiDB-lite"/>
    </source>
</evidence>
<dbReference type="InterPro" id="IPR036388">
    <property type="entry name" value="WH-like_DNA-bd_sf"/>
</dbReference>
<reference evidence="11" key="1">
    <citation type="submission" date="2016-06" db="EMBL/GenBank/DDBJ databases">
        <authorList>
            <person name="Varghese N."/>
            <person name="Submissions Spin"/>
        </authorList>
    </citation>
    <scope>NUCLEOTIDE SEQUENCE [LARGE SCALE GENOMIC DNA]</scope>
    <source>
        <strain evidence="11">DSM 43819</strain>
    </source>
</reference>
<evidence type="ECO:0000259" key="9">
    <source>
        <dbReference type="Pfam" id="PF12680"/>
    </source>
</evidence>
<dbReference type="EMBL" id="LT607754">
    <property type="protein sequence ID" value="SCG39986.1"/>
    <property type="molecule type" value="Genomic_DNA"/>
</dbReference>
<dbReference type="InterPro" id="IPR013249">
    <property type="entry name" value="RNA_pol_sigma70_r4_t2"/>
</dbReference>
<dbReference type="Pfam" id="PF04542">
    <property type="entry name" value="Sigma70_r2"/>
    <property type="match status" value="1"/>
</dbReference>
<dbReference type="NCBIfam" id="NF006089">
    <property type="entry name" value="PRK08241.1"/>
    <property type="match status" value="1"/>
</dbReference>
<dbReference type="InterPro" id="IPR013324">
    <property type="entry name" value="RNA_pol_sigma_r3/r4-like"/>
</dbReference>
<dbReference type="Proteomes" id="UP000198221">
    <property type="component" value="Chromosome I"/>
</dbReference>
<comment type="subunit">
    <text evidence="2">Interacts transiently with the RNA polymerase catalytic core formed by RpoA, RpoB, RpoC and RpoZ (2 alpha, 1 beta, 1 beta' and 1 omega subunit) to form the RNA polymerase holoenzyme that can initiate transcription.</text>
</comment>